<keyword evidence="7" id="KW-0479">Metal-binding</keyword>
<comment type="catalytic activity">
    <reaction evidence="7">
        <text>shikimate + ATP = 3-phosphoshikimate + ADP + H(+)</text>
        <dbReference type="Rhea" id="RHEA:13121"/>
        <dbReference type="ChEBI" id="CHEBI:15378"/>
        <dbReference type="ChEBI" id="CHEBI:30616"/>
        <dbReference type="ChEBI" id="CHEBI:36208"/>
        <dbReference type="ChEBI" id="CHEBI:145989"/>
        <dbReference type="ChEBI" id="CHEBI:456216"/>
        <dbReference type="EC" id="2.7.1.71"/>
    </reaction>
</comment>
<dbReference type="SUPFAM" id="SSF52540">
    <property type="entry name" value="P-loop containing nucleoside triphosphate hydrolases"/>
    <property type="match status" value="1"/>
</dbReference>
<name>A0A0W0U9C5_9GAMM</name>
<dbReference type="PRINTS" id="PR01100">
    <property type="entry name" value="SHIKIMTKNASE"/>
</dbReference>
<dbReference type="EC" id="2.7.1.71" evidence="7"/>
<dbReference type="SMART" id="SM00421">
    <property type="entry name" value="HTH_LUXR"/>
    <property type="match status" value="1"/>
</dbReference>
<evidence type="ECO:0000256" key="6">
    <source>
        <dbReference type="ARBA" id="ARBA00023141"/>
    </source>
</evidence>
<dbReference type="InterPro" id="IPR016032">
    <property type="entry name" value="Sig_transdc_resp-reg_C-effctor"/>
</dbReference>
<dbReference type="GO" id="GO:0009073">
    <property type="term" value="P:aromatic amino acid family biosynthetic process"/>
    <property type="evidence" value="ECO:0007669"/>
    <property type="project" value="UniProtKB-KW"/>
</dbReference>
<dbReference type="GO" id="GO:0000287">
    <property type="term" value="F:magnesium ion binding"/>
    <property type="evidence" value="ECO:0007669"/>
    <property type="project" value="UniProtKB-UniRule"/>
</dbReference>
<comment type="caution">
    <text evidence="7">Lacks conserved residue(s) required for the propagation of feature annotation.</text>
</comment>
<keyword evidence="6 7" id="KW-0057">Aromatic amino acid biosynthesis</keyword>
<feature type="binding site" evidence="7">
    <location>
        <position position="137"/>
    </location>
    <ligand>
        <name>substrate</name>
    </ligand>
</feature>
<protein>
    <recommendedName>
        <fullName evidence="7">Shikimate kinase</fullName>
        <shortName evidence="7">SK</shortName>
        <ecNumber evidence="7">2.7.1.71</ecNumber>
    </recommendedName>
</protein>
<reference evidence="8 9" key="1">
    <citation type="submission" date="2015-11" db="EMBL/GenBank/DDBJ databases">
        <title>Genomic analysis of 38 Legionella species identifies large and diverse effector repertoires.</title>
        <authorList>
            <person name="Burstein D."/>
            <person name="Amaro F."/>
            <person name="Zusman T."/>
            <person name="Lifshitz Z."/>
            <person name="Cohen O."/>
            <person name="Gilbert J.A."/>
            <person name="Pupko T."/>
            <person name="Shuman H.A."/>
            <person name="Segal G."/>
        </authorList>
    </citation>
    <scope>NUCLEOTIDE SEQUENCE [LARGE SCALE GENOMIC DNA]</scope>
    <source>
        <strain evidence="8 9">ATCC 49504</strain>
    </source>
</reference>
<dbReference type="GO" id="GO:0008652">
    <property type="term" value="P:amino acid biosynthetic process"/>
    <property type="evidence" value="ECO:0007669"/>
    <property type="project" value="UniProtKB-KW"/>
</dbReference>
<dbReference type="Proteomes" id="UP000054785">
    <property type="component" value="Unassembled WGS sequence"/>
</dbReference>
<organism evidence="8 9">
    <name type="scientific">Legionella geestiana</name>
    <dbReference type="NCBI Taxonomy" id="45065"/>
    <lineage>
        <taxon>Bacteria</taxon>
        <taxon>Pseudomonadati</taxon>
        <taxon>Pseudomonadota</taxon>
        <taxon>Gammaproteobacteria</taxon>
        <taxon>Legionellales</taxon>
        <taxon>Legionellaceae</taxon>
        <taxon>Legionella</taxon>
    </lineage>
</organism>
<evidence type="ECO:0000256" key="2">
    <source>
        <dbReference type="ARBA" id="ARBA00022679"/>
    </source>
</evidence>
<dbReference type="SUPFAM" id="SSF46894">
    <property type="entry name" value="C-terminal effector domain of the bipartite response regulators"/>
    <property type="match status" value="1"/>
</dbReference>
<evidence type="ECO:0000256" key="7">
    <source>
        <dbReference type="HAMAP-Rule" id="MF_00109"/>
    </source>
</evidence>
<feature type="binding site" evidence="7">
    <location>
        <position position="36"/>
    </location>
    <ligand>
        <name>substrate</name>
    </ligand>
</feature>
<dbReference type="PANTHER" id="PTHR21087">
    <property type="entry name" value="SHIKIMATE KINASE"/>
    <property type="match status" value="1"/>
</dbReference>
<dbReference type="OrthoDB" id="9800332at2"/>
<dbReference type="GO" id="GO:0009423">
    <property type="term" value="P:chorismate biosynthetic process"/>
    <property type="evidence" value="ECO:0007669"/>
    <property type="project" value="UniProtKB-UniRule"/>
</dbReference>
<dbReference type="Gene3D" id="3.40.50.300">
    <property type="entry name" value="P-loop containing nucleotide triphosphate hydrolases"/>
    <property type="match status" value="1"/>
</dbReference>
<proteinExistence type="inferred from homology"/>
<evidence type="ECO:0000256" key="3">
    <source>
        <dbReference type="ARBA" id="ARBA00022741"/>
    </source>
</evidence>
<accession>A0A0W0U9C5</accession>
<feature type="binding site" evidence="7">
    <location>
        <begin position="14"/>
        <end position="19"/>
    </location>
    <ligand>
        <name>ATP</name>
        <dbReference type="ChEBI" id="CHEBI:30616"/>
    </ligand>
</feature>
<keyword evidence="1 7" id="KW-0028">Amino-acid biosynthesis</keyword>
<keyword evidence="5 7" id="KW-0067">ATP-binding</keyword>
<dbReference type="GO" id="GO:0004765">
    <property type="term" value="F:shikimate kinase activity"/>
    <property type="evidence" value="ECO:0007669"/>
    <property type="project" value="UniProtKB-UniRule"/>
</dbReference>
<dbReference type="InterPro" id="IPR036388">
    <property type="entry name" value="WH-like_DNA-bd_sf"/>
</dbReference>
<dbReference type="Pfam" id="PF00196">
    <property type="entry name" value="GerE"/>
    <property type="match status" value="1"/>
</dbReference>
<dbReference type="InterPro" id="IPR027417">
    <property type="entry name" value="P-loop_NTPase"/>
</dbReference>
<keyword evidence="4 7" id="KW-0418">Kinase</keyword>
<evidence type="ECO:0000313" key="8">
    <source>
        <dbReference type="EMBL" id="KTD04405.1"/>
    </source>
</evidence>
<dbReference type="STRING" id="45065.Lgee_0158"/>
<keyword evidence="9" id="KW-1185">Reference proteome</keyword>
<dbReference type="Gene3D" id="1.10.10.10">
    <property type="entry name" value="Winged helix-like DNA-binding domain superfamily/Winged helix DNA-binding domain"/>
    <property type="match status" value="1"/>
</dbReference>
<comment type="subcellular location">
    <subcellularLocation>
        <location evidence="7">Cytoplasm</location>
    </subcellularLocation>
</comment>
<evidence type="ECO:0000313" key="9">
    <source>
        <dbReference type="Proteomes" id="UP000054785"/>
    </source>
</evidence>
<dbReference type="PROSITE" id="PS50043">
    <property type="entry name" value="HTH_LUXR_2"/>
    <property type="match status" value="1"/>
</dbReference>
<dbReference type="PANTHER" id="PTHR21087:SF16">
    <property type="entry name" value="SHIKIMATE KINASE 1, CHLOROPLASTIC"/>
    <property type="match status" value="1"/>
</dbReference>
<comment type="similarity">
    <text evidence="7">Belongs to the shikimate kinase family.</text>
</comment>
<evidence type="ECO:0000256" key="1">
    <source>
        <dbReference type="ARBA" id="ARBA00022605"/>
    </source>
</evidence>
<dbReference type="Pfam" id="PF01202">
    <property type="entry name" value="SKI"/>
    <property type="match status" value="1"/>
</dbReference>
<dbReference type="InterPro" id="IPR000792">
    <property type="entry name" value="Tscrpt_reg_LuxR_C"/>
</dbReference>
<dbReference type="UniPathway" id="UPA00053">
    <property type="reaction ID" value="UER00088"/>
</dbReference>
<dbReference type="InterPro" id="IPR031322">
    <property type="entry name" value="Shikimate/glucono_kinase"/>
</dbReference>
<dbReference type="PATRIC" id="fig|45065.4.peg.173"/>
<keyword evidence="2 7" id="KW-0808">Transferase</keyword>
<keyword evidence="7" id="KW-0963">Cytoplasm</keyword>
<dbReference type="EMBL" id="LNYC01000004">
    <property type="protein sequence ID" value="KTD04405.1"/>
    <property type="molecule type" value="Genomic_DNA"/>
</dbReference>
<keyword evidence="3 7" id="KW-0547">Nucleotide-binding</keyword>
<sequence length="253" mass="28181">MNPVKRIFIIGHPGIGKGLVAKLLADNLGWELVNADLELENRIGRSMEDIAGDNHESAFYQNVIKILSAQSSRQNIVVNTDPHIICLEKARQLLAGEFVVYLKASTATQIARIARNSLPLLPIDNIHSFFERLHQERDHLYEETATLIIDTDNHALENHVQQIFDAVTVEQSVQSGKKDTQLVLFHKIRHTPVKLSPQQTACVILLAQGMTAKEIAKSLNISFRTVEGILAKVMDITGGISSKELIALYHDKP</sequence>
<dbReference type="HAMAP" id="MF_00109">
    <property type="entry name" value="Shikimate_kinase"/>
    <property type="match status" value="1"/>
</dbReference>
<gene>
    <name evidence="7" type="primary">aroK</name>
    <name evidence="8" type="ORF">Lgee_0158</name>
</gene>
<evidence type="ECO:0000256" key="4">
    <source>
        <dbReference type="ARBA" id="ARBA00022777"/>
    </source>
</evidence>
<dbReference type="GO" id="GO:0006355">
    <property type="term" value="P:regulation of DNA-templated transcription"/>
    <property type="evidence" value="ECO:0007669"/>
    <property type="project" value="InterPro"/>
</dbReference>
<comment type="subunit">
    <text evidence="7">Monomer.</text>
</comment>
<dbReference type="RefSeq" id="WP_058387012.1">
    <property type="nucleotide sequence ID" value="NZ_CAAAHN010000015.1"/>
</dbReference>
<comment type="caution">
    <text evidence="8">The sequence shown here is derived from an EMBL/GenBank/DDBJ whole genome shotgun (WGS) entry which is preliminary data.</text>
</comment>
<dbReference type="GO" id="GO:0003677">
    <property type="term" value="F:DNA binding"/>
    <property type="evidence" value="ECO:0007669"/>
    <property type="project" value="InterPro"/>
</dbReference>
<dbReference type="GO" id="GO:0005524">
    <property type="term" value="F:ATP binding"/>
    <property type="evidence" value="ECO:0007669"/>
    <property type="project" value="UniProtKB-UniRule"/>
</dbReference>
<comment type="pathway">
    <text evidence="7">Metabolic intermediate biosynthesis; chorismate biosynthesis; chorismate from D-erythrose 4-phosphate and phosphoenolpyruvate: step 5/7.</text>
</comment>
<dbReference type="GO" id="GO:0005829">
    <property type="term" value="C:cytosol"/>
    <property type="evidence" value="ECO:0007669"/>
    <property type="project" value="TreeGrafter"/>
</dbReference>
<evidence type="ECO:0000256" key="5">
    <source>
        <dbReference type="ARBA" id="ARBA00022840"/>
    </source>
</evidence>
<dbReference type="AlphaFoldDB" id="A0A0W0U9C5"/>
<comment type="cofactor">
    <cofactor evidence="7">
        <name>Mg(2+)</name>
        <dbReference type="ChEBI" id="CHEBI:18420"/>
    </cofactor>
    <text evidence="7">Binds 1 Mg(2+) ion per subunit.</text>
</comment>
<keyword evidence="7" id="KW-0460">Magnesium</keyword>
<dbReference type="InterPro" id="IPR000623">
    <property type="entry name" value="Shikimate_kinase/TSH1"/>
</dbReference>
<comment type="function">
    <text evidence="7">Catalyzes the specific phosphorylation of the 3-hydroxyl group of shikimic acid using ATP as a cosubstrate.</text>
</comment>